<dbReference type="GO" id="GO:0016810">
    <property type="term" value="F:hydrolase activity, acting on carbon-nitrogen (but not peptide) bonds"/>
    <property type="evidence" value="ECO:0007669"/>
    <property type="project" value="InterPro"/>
</dbReference>
<dbReference type="CDD" id="cd10929">
    <property type="entry name" value="CE4_u5"/>
    <property type="match status" value="1"/>
</dbReference>
<accession>A0A316DP29</accession>
<reference evidence="2 3" key="1">
    <citation type="submission" date="2018-05" db="EMBL/GenBank/DDBJ databases">
        <title>Genomic Encyclopedia of Archaeal and Bacterial Type Strains, Phase II (KMG-II): from individual species to whole genera.</title>
        <authorList>
            <person name="Goeker M."/>
        </authorList>
    </citation>
    <scope>NUCLEOTIDE SEQUENCE [LARGE SCALE GENOMIC DNA]</scope>
    <source>
        <strain evidence="2 3">DSM 22637</strain>
    </source>
</reference>
<evidence type="ECO:0000313" key="2">
    <source>
        <dbReference type="EMBL" id="PWK19967.1"/>
    </source>
</evidence>
<keyword evidence="3" id="KW-1185">Reference proteome</keyword>
<dbReference type="EMBL" id="QGGP01000002">
    <property type="protein sequence ID" value="PWK19967.1"/>
    <property type="molecule type" value="Genomic_DNA"/>
</dbReference>
<name>A0A316DP29_9FLAO</name>
<dbReference type="GO" id="GO:0005975">
    <property type="term" value="P:carbohydrate metabolic process"/>
    <property type="evidence" value="ECO:0007669"/>
    <property type="project" value="InterPro"/>
</dbReference>
<evidence type="ECO:0000259" key="1">
    <source>
        <dbReference type="Pfam" id="PF01522"/>
    </source>
</evidence>
<gene>
    <name evidence="2" type="ORF">LX78_01317</name>
</gene>
<dbReference type="InterPro" id="IPR011330">
    <property type="entry name" value="Glyco_hydro/deAcase_b/a-brl"/>
</dbReference>
<dbReference type="SUPFAM" id="SSF88713">
    <property type="entry name" value="Glycoside hydrolase/deacetylase"/>
    <property type="match status" value="1"/>
</dbReference>
<organism evidence="2 3">
    <name type="scientific">Xanthomarina spongicola</name>
    <dbReference type="NCBI Taxonomy" id="570520"/>
    <lineage>
        <taxon>Bacteria</taxon>
        <taxon>Pseudomonadati</taxon>
        <taxon>Bacteroidota</taxon>
        <taxon>Flavobacteriia</taxon>
        <taxon>Flavobacteriales</taxon>
        <taxon>Flavobacteriaceae</taxon>
        <taxon>Xanthomarina</taxon>
    </lineage>
</organism>
<dbReference type="Proteomes" id="UP000245430">
    <property type="component" value="Unassembled WGS sequence"/>
</dbReference>
<dbReference type="RefSeq" id="WP_109681829.1">
    <property type="nucleotide sequence ID" value="NZ_QGGP01000002.1"/>
</dbReference>
<dbReference type="Pfam" id="PF01522">
    <property type="entry name" value="Polysacc_deac_1"/>
    <property type="match status" value="1"/>
</dbReference>
<evidence type="ECO:0000313" key="3">
    <source>
        <dbReference type="Proteomes" id="UP000245430"/>
    </source>
</evidence>
<proteinExistence type="predicted"/>
<dbReference type="AlphaFoldDB" id="A0A316DP29"/>
<comment type="caution">
    <text evidence="2">The sequence shown here is derived from an EMBL/GenBank/DDBJ whole genome shotgun (WGS) entry which is preliminary data.</text>
</comment>
<dbReference type="InterPro" id="IPR002509">
    <property type="entry name" value="NODB_dom"/>
</dbReference>
<dbReference type="OrthoDB" id="7836272at2"/>
<dbReference type="Gene3D" id="3.20.20.370">
    <property type="entry name" value="Glycoside hydrolase/deacetylase"/>
    <property type="match status" value="1"/>
</dbReference>
<sequence length="335" mass="39023">MILKTTGYFIFSLDFELHWGMIDKVDVSQYEENLKNVKLVIPRLLELANTYNIKLTFATVGFLFAKDKNELLYYKPKQLPTYKDKKFDPYSKIDSIGNNEQEDGFHYASNLIDEISKSQKHEISTHTYSHYYCLEDGQTKEQFEADLLAARAIALKKNIEINSIVFPRNQVNNNLLETCYKNGINCYRGTENNPIYNTGNKKIHGNIIAKGLRVADSFINLTGHHTYKIENQRKEAQIINIPSSRFLRPYSSTLKLFDPLRISRVKSAMTHAAKNNEVYHLWNHPHNLGKNIDENFKALESIFDHYNNLNKKYNFRSMTMKELAKNYSNINETLL</sequence>
<protein>
    <submittedName>
        <fullName evidence="2">Polysaccharide deacetylase</fullName>
    </submittedName>
</protein>
<feature type="domain" description="NodB homology" evidence="1">
    <location>
        <begin position="41"/>
        <end position="184"/>
    </location>
</feature>